<gene>
    <name evidence="2" type="ORF">ACFP3R_30875</name>
</gene>
<evidence type="ECO:0000313" key="2">
    <source>
        <dbReference type="EMBL" id="MFC6093697.1"/>
    </source>
</evidence>
<dbReference type="EMBL" id="JBHSQO010000048">
    <property type="protein sequence ID" value="MFC6093697.1"/>
    <property type="molecule type" value="Genomic_DNA"/>
</dbReference>
<keyword evidence="3" id="KW-1185">Reference proteome</keyword>
<dbReference type="Proteomes" id="UP001596220">
    <property type="component" value="Unassembled WGS sequence"/>
</dbReference>
<comment type="caution">
    <text evidence="2">The sequence shown here is derived from an EMBL/GenBank/DDBJ whole genome shotgun (WGS) entry which is preliminary data.</text>
</comment>
<organism evidence="2 3">
    <name type="scientific">Saccharothrix lopnurensis</name>
    <dbReference type="NCBI Taxonomy" id="1670621"/>
    <lineage>
        <taxon>Bacteria</taxon>
        <taxon>Bacillati</taxon>
        <taxon>Actinomycetota</taxon>
        <taxon>Actinomycetes</taxon>
        <taxon>Pseudonocardiales</taxon>
        <taxon>Pseudonocardiaceae</taxon>
        <taxon>Saccharothrix</taxon>
    </lineage>
</organism>
<protein>
    <submittedName>
        <fullName evidence="2">Transposase</fullName>
    </submittedName>
</protein>
<evidence type="ECO:0000256" key="1">
    <source>
        <dbReference type="SAM" id="MobiDB-lite"/>
    </source>
</evidence>
<reference evidence="3" key="1">
    <citation type="journal article" date="2019" name="Int. J. Syst. Evol. Microbiol.">
        <title>The Global Catalogue of Microorganisms (GCM) 10K type strain sequencing project: providing services to taxonomists for standard genome sequencing and annotation.</title>
        <authorList>
            <consortium name="The Broad Institute Genomics Platform"/>
            <consortium name="The Broad Institute Genome Sequencing Center for Infectious Disease"/>
            <person name="Wu L."/>
            <person name="Ma J."/>
        </authorList>
    </citation>
    <scope>NUCLEOTIDE SEQUENCE [LARGE SCALE GENOMIC DNA]</scope>
    <source>
        <strain evidence="3">CGMCC 4.7246</strain>
    </source>
</reference>
<proteinExistence type="predicted"/>
<sequence>MKGRPRVDDRRMVNRMLFKARTGVAWREPPERRGPWAVGRGPWAVEDGPQPVLEPATQRSPDHAGRRGGSKIVTSRSSRVS</sequence>
<dbReference type="RefSeq" id="WP_380641149.1">
    <property type="nucleotide sequence ID" value="NZ_JBHSQO010000048.1"/>
</dbReference>
<feature type="region of interest" description="Disordered" evidence="1">
    <location>
        <begin position="27"/>
        <end position="81"/>
    </location>
</feature>
<accession>A0ABW1PFV9</accession>
<evidence type="ECO:0000313" key="3">
    <source>
        <dbReference type="Proteomes" id="UP001596220"/>
    </source>
</evidence>
<feature type="compositionally biased region" description="Polar residues" evidence="1">
    <location>
        <begin position="72"/>
        <end position="81"/>
    </location>
</feature>
<name>A0ABW1PFV9_9PSEU</name>